<protein>
    <recommendedName>
        <fullName evidence="2">Sulfatase N-terminal domain-containing protein</fullName>
    </recommendedName>
</protein>
<evidence type="ECO:0000313" key="4">
    <source>
        <dbReference type="Proteomes" id="UP000688947"/>
    </source>
</evidence>
<keyword evidence="1" id="KW-1133">Transmembrane helix</keyword>
<dbReference type="InterPro" id="IPR052701">
    <property type="entry name" value="GAG_Ulvan_Degrading_Sulfatases"/>
</dbReference>
<dbReference type="EMBL" id="JAENGZ010001062">
    <property type="protein sequence ID" value="KAG6951030.1"/>
    <property type="molecule type" value="Genomic_DNA"/>
</dbReference>
<dbReference type="InterPro" id="IPR000917">
    <property type="entry name" value="Sulfatase_N"/>
</dbReference>
<organism evidence="3 4">
    <name type="scientific">Phytophthora cactorum</name>
    <dbReference type="NCBI Taxonomy" id="29920"/>
    <lineage>
        <taxon>Eukaryota</taxon>
        <taxon>Sar</taxon>
        <taxon>Stramenopiles</taxon>
        <taxon>Oomycota</taxon>
        <taxon>Peronosporomycetes</taxon>
        <taxon>Peronosporales</taxon>
        <taxon>Peronosporaceae</taxon>
        <taxon>Phytophthora</taxon>
    </lineage>
</organism>
<keyword evidence="1" id="KW-0812">Transmembrane</keyword>
<dbReference type="Proteomes" id="UP000688947">
    <property type="component" value="Unassembled WGS sequence"/>
</dbReference>
<comment type="caution">
    <text evidence="3">The sequence shown here is derived from an EMBL/GenBank/DDBJ whole genome shotgun (WGS) entry which is preliminary data.</text>
</comment>
<feature type="transmembrane region" description="Helical" evidence="1">
    <location>
        <begin position="47"/>
        <end position="68"/>
    </location>
</feature>
<evidence type="ECO:0000256" key="1">
    <source>
        <dbReference type="SAM" id="Phobius"/>
    </source>
</evidence>
<dbReference type="PANTHER" id="PTHR43751">
    <property type="entry name" value="SULFATASE"/>
    <property type="match status" value="1"/>
</dbReference>
<gene>
    <name evidence="3" type="ORF">JG687_00013871</name>
</gene>
<feature type="transmembrane region" description="Helical" evidence="1">
    <location>
        <begin position="185"/>
        <end position="206"/>
    </location>
</feature>
<evidence type="ECO:0000259" key="2">
    <source>
        <dbReference type="Pfam" id="PF00884"/>
    </source>
</evidence>
<feature type="transmembrane region" description="Helical" evidence="1">
    <location>
        <begin position="649"/>
        <end position="673"/>
    </location>
</feature>
<dbReference type="AlphaFoldDB" id="A0A8T1U337"/>
<keyword evidence="1" id="KW-0472">Membrane</keyword>
<feature type="transmembrane region" description="Helical" evidence="1">
    <location>
        <begin position="693"/>
        <end position="716"/>
    </location>
</feature>
<dbReference type="Pfam" id="PF00884">
    <property type="entry name" value="Sulfatase"/>
    <property type="match status" value="1"/>
</dbReference>
<dbReference type="PANTHER" id="PTHR43751:SF3">
    <property type="entry name" value="SULFATASE N-TERMINAL DOMAIN-CONTAINING PROTEIN"/>
    <property type="match status" value="1"/>
</dbReference>
<sequence length="747" mass="83738">MVIPFVADVVIVRLREMRFSFDLVIMVIEEKDHANAVAVSNSQIIDVILNVAALVIMSTFFAIVRTLVPWADLSSWNPTQLKFISTDTSELHAYSVLDPASQQFCEVGHDLESPADEPESMEKLSRRSKFKDESKFTHVALAIKEDDKTLGAEEMKPMKYADKNKTVCRFFGTSRLYNCCKYFKTYSALAFALVLLPGLVVVLSSASSPLVAYSALNTTLNELFNHALQPSASDSITGGAWFGSFIDKSEKHTMFGNNTLYRRTTGFTGDLAFDVEINKEDPPNVLVIVVEAFRHHDSHYLVGDEDPSNLFKGSNITITPNFDKWAKRGIALRNFWSSWRTSRSLESLMFGQIPFDSAIKSGTTKGQLQTKLSGLPQLFNAKGYETFFTTGCLTNYDGWDLFLPAHGFDTVWSRNEMKKLAESNLGINQSDWDGPEHRGLNWGVHDDLGFQLLGDLMVNKTKEQKNRIAEREPKKPLFLNHYTISSHVDFKQRPKWYDEAEKPDFSALYDGEEYADNIKNYLEMRYFADLEMGKFLDRMDKAGILNDTIIVIAGDHGQGPEFGNDIPEDRDVSATRVAGAIIAENRLGDAAGMIINDATEQYDILNTLADITGVPKGGFEQDGNENAIVTQHKGILRESLEVMFTVECILLSAFLDAFVPFFYGIFMYVMVNFQSAKYHSELTGVTAETIGDVIDSIFVFAVVELVALSLLAAVIYRNLGMNAAYHLAFVLETQTELIQIVNKFLLI</sequence>
<dbReference type="OrthoDB" id="103349at2759"/>
<accession>A0A8T1U337</accession>
<name>A0A8T1U337_9STRA</name>
<dbReference type="CDD" id="cd16015">
    <property type="entry name" value="LTA_synthase"/>
    <property type="match status" value="1"/>
</dbReference>
<evidence type="ECO:0000313" key="3">
    <source>
        <dbReference type="EMBL" id="KAG6951030.1"/>
    </source>
</evidence>
<feature type="domain" description="Sulfatase N-terminal" evidence="2">
    <location>
        <begin position="283"/>
        <end position="613"/>
    </location>
</feature>
<reference evidence="3" key="1">
    <citation type="submission" date="2021-01" db="EMBL/GenBank/DDBJ databases">
        <title>Phytophthora aleatoria, a newly-described species from Pinus radiata is distinct from Phytophthora cactorum isolates based on comparative genomics.</title>
        <authorList>
            <person name="Mcdougal R."/>
            <person name="Panda P."/>
            <person name="Williams N."/>
            <person name="Studholme D.J."/>
        </authorList>
    </citation>
    <scope>NUCLEOTIDE SEQUENCE</scope>
    <source>
        <strain evidence="3">NZFS 3830</strain>
    </source>
</reference>
<proteinExistence type="predicted"/>
<dbReference type="VEuPathDB" id="FungiDB:PC110_g2161"/>